<evidence type="ECO:0000256" key="5">
    <source>
        <dbReference type="ARBA" id="ARBA00022692"/>
    </source>
</evidence>
<feature type="transmembrane region" description="Helical" evidence="8">
    <location>
        <begin position="217"/>
        <end position="235"/>
    </location>
</feature>
<evidence type="ECO:0000256" key="1">
    <source>
        <dbReference type="ARBA" id="ARBA00004651"/>
    </source>
</evidence>
<name>A0A1G7W374_9FIRM</name>
<evidence type="ECO:0000256" key="3">
    <source>
        <dbReference type="ARBA" id="ARBA00022448"/>
    </source>
</evidence>
<evidence type="ECO:0000256" key="2">
    <source>
        <dbReference type="ARBA" id="ARBA00010735"/>
    </source>
</evidence>
<evidence type="ECO:0000256" key="4">
    <source>
        <dbReference type="ARBA" id="ARBA00022475"/>
    </source>
</evidence>
<comment type="subcellular location">
    <subcellularLocation>
        <location evidence="1">Cell membrane</location>
        <topology evidence="1">Multi-pass membrane protein</topology>
    </subcellularLocation>
</comment>
<dbReference type="Proteomes" id="UP000198656">
    <property type="component" value="Unassembled WGS sequence"/>
</dbReference>
<feature type="transmembrane region" description="Helical" evidence="8">
    <location>
        <begin position="57"/>
        <end position="89"/>
    </location>
</feature>
<evidence type="ECO:0000256" key="8">
    <source>
        <dbReference type="SAM" id="Phobius"/>
    </source>
</evidence>
<dbReference type="AlphaFoldDB" id="A0A1G7W374"/>
<organism evidence="9 10">
    <name type="scientific">Desulfosporosinus hippei DSM 8344</name>
    <dbReference type="NCBI Taxonomy" id="1121419"/>
    <lineage>
        <taxon>Bacteria</taxon>
        <taxon>Bacillati</taxon>
        <taxon>Bacillota</taxon>
        <taxon>Clostridia</taxon>
        <taxon>Eubacteriales</taxon>
        <taxon>Desulfitobacteriaceae</taxon>
        <taxon>Desulfosporosinus</taxon>
    </lineage>
</organism>
<keyword evidence="5 8" id="KW-0812">Transmembrane</keyword>
<dbReference type="InterPro" id="IPR011606">
    <property type="entry name" value="Brnchd-chn_aa_trnsp_permease"/>
</dbReference>
<feature type="transmembrane region" description="Helical" evidence="8">
    <location>
        <begin position="27"/>
        <end position="45"/>
    </location>
</feature>
<keyword evidence="3" id="KW-0813">Transport</keyword>
<dbReference type="PANTHER" id="PTHR34979:SF1">
    <property type="entry name" value="INNER MEMBRANE PROTEIN YGAZ"/>
    <property type="match status" value="1"/>
</dbReference>
<dbReference type="Pfam" id="PF03591">
    <property type="entry name" value="AzlC"/>
    <property type="match status" value="1"/>
</dbReference>
<protein>
    <submittedName>
        <fullName evidence="9">4-azaleucine resistance probable transporter AzlC</fullName>
    </submittedName>
</protein>
<keyword evidence="4" id="KW-1003">Cell membrane</keyword>
<accession>A0A1G7W374</accession>
<reference evidence="10" key="1">
    <citation type="submission" date="2016-10" db="EMBL/GenBank/DDBJ databases">
        <authorList>
            <person name="Varghese N."/>
            <person name="Submissions S."/>
        </authorList>
    </citation>
    <scope>NUCLEOTIDE SEQUENCE [LARGE SCALE GENOMIC DNA]</scope>
    <source>
        <strain evidence="10">DSM 8344</strain>
    </source>
</reference>
<sequence length="241" mass="25624">MQQTSLISGKNSFAEEVGVALRECTPVVLGVVPFGITCGIMGLTAQLSGFETILMSVLVFAGASQFIGITMLGAGITGWGIIVLTTLLVNLRHLIMGSSLAPYMIKLPLPLQAFMAFFLTDEAYALTISRIPKTGYSVLYQVTVSTTLYLVWVLATVTGVFLGSYISDPLTWGLDFAMPATFLVLLIPMLASRISLIVFGIAAVVSVFGALYLPGKWYIIVACLTASLIGGLLEGDSNHAK</sequence>
<evidence type="ECO:0000313" key="9">
    <source>
        <dbReference type="EMBL" id="SDG66338.1"/>
    </source>
</evidence>
<keyword evidence="10" id="KW-1185">Reference proteome</keyword>
<dbReference type="RefSeq" id="WP_092331087.1">
    <property type="nucleotide sequence ID" value="NZ_FNCP01000005.1"/>
</dbReference>
<evidence type="ECO:0000256" key="6">
    <source>
        <dbReference type="ARBA" id="ARBA00022989"/>
    </source>
</evidence>
<dbReference type="PANTHER" id="PTHR34979">
    <property type="entry name" value="INNER MEMBRANE PROTEIN YGAZ"/>
    <property type="match status" value="1"/>
</dbReference>
<evidence type="ECO:0000313" key="10">
    <source>
        <dbReference type="Proteomes" id="UP000198656"/>
    </source>
</evidence>
<dbReference type="OrthoDB" id="3177005at2"/>
<evidence type="ECO:0000256" key="7">
    <source>
        <dbReference type="ARBA" id="ARBA00023136"/>
    </source>
</evidence>
<keyword evidence="6 8" id="KW-1133">Transmembrane helix</keyword>
<dbReference type="EMBL" id="FNCP01000005">
    <property type="protein sequence ID" value="SDG66338.1"/>
    <property type="molecule type" value="Genomic_DNA"/>
</dbReference>
<dbReference type="GO" id="GO:0005886">
    <property type="term" value="C:plasma membrane"/>
    <property type="evidence" value="ECO:0007669"/>
    <property type="project" value="UniProtKB-SubCell"/>
</dbReference>
<feature type="transmembrane region" description="Helical" evidence="8">
    <location>
        <begin position="138"/>
        <end position="163"/>
    </location>
</feature>
<dbReference type="GO" id="GO:1903785">
    <property type="term" value="P:L-valine transmembrane transport"/>
    <property type="evidence" value="ECO:0007669"/>
    <property type="project" value="TreeGrafter"/>
</dbReference>
<comment type="similarity">
    <text evidence="2">Belongs to the AzlC family.</text>
</comment>
<proteinExistence type="inferred from homology"/>
<keyword evidence="7 8" id="KW-0472">Membrane</keyword>
<dbReference type="STRING" id="1121419.SAMN05443529_10511"/>
<gene>
    <name evidence="9" type="ORF">SAMN05443529_10511</name>
</gene>